<feature type="region of interest" description="Disordered" evidence="1">
    <location>
        <begin position="145"/>
        <end position="164"/>
    </location>
</feature>
<feature type="region of interest" description="Disordered" evidence="1">
    <location>
        <begin position="1"/>
        <end position="61"/>
    </location>
</feature>
<feature type="compositionally biased region" description="Polar residues" evidence="1">
    <location>
        <begin position="49"/>
        <end position="59"/>
    </location>
</feature>
<sequence length="164" mass="18759">MSTQVRKRERPAASEACNITTLNNKNNWHNLWPTNRRGRSRTHDPPGSYEQSPNQSSSFEIDDATFLERLVNDMGSPPEVPRQFFTRHTSTPESQIKKADNFSTIKAKSMPDLLGTAGRRFTNREKQLPVVPPKTKNNIQRLLHADAEKSQIQHSRTQTDRNGH</sequence>
<accession>A0A090XA05</accession>
<protein>
    <submittedName>
        <fullName evidence="2">Uncharacterized protein</fullName>
    </submittedName>
</protein>
<evidence type="ECO:0000313" key="2">
    <source>
        <dbReference type="EMBL" id="JAC93677.1"/>
    </source>
</evidence>
<dbReference type="AlphaFoldDB" id="A0A090XA05"/>
<name>A0A090XA05_IXORI</name>
<evidence type="ECO:0000256" key="1">
    <source>
        <dbReference type="SAM" id="MobiDB-lite"/>
    </source>
</evidence>
<dbReference type="EMBL" id="GBIH01001033">
    <property type="protein sequence ID" value="JAC93677.1"/>
    <property type="molecule type" value="mRNA"/>
</dbReference>
<reference evidence="2" key="1">
    <citation type="journal article" date="2015" name="PLoS Negl. Trop. Dis.">
        <title>Deep Sequencing Analysis of the Ixodes ricinus Haemocytome.</title>
        <authorList>
            <person name="Kotsyfakis M."/>
            <person name="Kopacek P."/>
            <person name="Franta Z."/>
            <person name="Pedra J.H."/>
            <person name="Ribeiro J.M."/>
        </authorList>
    </citation>
    <scope>NUCLEOTIDE SEQUENCE</scope>
</reference>
<proteinExistence type="evidence at transcript level"/>
<feature type="compositionally biased region" description="Polar residues" evidence="1">
    <location>
        <begin position="17"/>
        <end position="33"/>
    </location>
</feature>
<organism evidence="2">
    <name type="scientific">Ixodes ricinus</name>
    <name type="common">Common tick</name>
    <name type="synonym">Acarus ricinus</name>
    <dbReference type="NCBI Taxonomy" id="34613"/>
    <lineage>
        <taxon>Eukaryota</taxon>
        <taxon>Metazoa</taxon>
        <taxon>Ecdysozoa</taxon>
        <taxon>Arthropoda</taxon>
        <taxon>Chelicerata</taxon>
        <taxon>Arachnida</taxon>
        <taxon>Acari</taxon>
        <taxon>Parasitiformes</taxon>
        <taxon>Ixodida</taxon>
        <taxon>Ixodoidea</taxon>
        <taxon>Ixodidae</taxon>
        <taxon>Ixodinae</taxon>
        <taxon>Ixodes</taxon>
    </lineage>
</organism>